<name>A0A1L7D671_9CORY</name>
<dbReference type="KEGG" id="cpho:CPHO_12000"/>
<evidence type="ECO:0000313" key="2">
    <source>
        <dbReference type="Proteomes" id="UP000185491"/>
    </source>
</evidence>
<proteinExistence type="predicted"/>
<keyword evidence="2" id="KW-1185">Reference proteome</keyword>
<dbReference type="AlphaFoldDB" id="A0A1L7D671"/>
<gene>
    <name evidence="1" type="ORF">CPHO_12000</name>
</gene>
<dbReference type="Proteomes" id="UP000185491">
    <property type="component" value="Chromosome"/>
</dbReference>
<reference evidence="1 2" key="1">
    <citation type="submission" date="2014-08" db="EMBL/GenBank/DDBJ databases">
        <title>Complete genome sequence of Corynebacterium phocae M408/89/1(T)(=DSM 44612(T)), isolated from the common seal (Phoca vitulina).</title>
        <authorList>
            <person name="Ruckert C."/>
            <person name="Albersmeier A."/>
            <person name="Winkler A."/>
            <person name="Kalinowski J."/>
        </authorList>
    </citation>
    <scope>NUCLEOTIDE SEQUENCE [LARGE SCALE GENOMIC DNA]</scope>
    <source>
        <strain evidence="1 2">M408/89/1</strain>
    </source>
</reference>
<protein>
    <submittedName>
        <fullName evidence="1">Uncharacterized protein</fullName>
    </submittedName>
</protein>
<evidence type="ECO:0000313" key="1">
    <source>
        <dbReference type="EMBL" id="APT93493.1"/>
    </source>
</evidence>
<organism evidence="1 2">
    <name type="scientific">Corynebacterium phocae</name>
    <dbReference type="NCBI Taxonomy" id="161895"/>
    <lineage>
        <taxon>Bacteria</taxon>
        <taxon>Bacillati</taxon>
        <taxon>Actinomycetota</taxon>
        <taxon>Actinomycetes</taxon>
        <taxon>Mycobacteriales</taxon>
        <taxon>Corynebacteriaceae</taxon>
        <taxon>Corynebacterium</taxon>
    </lineage>
</organism>
<accession>A0A1L7D671</accession>
<sequence length="69" mass="7483">MSGFAADWEPGLGGIPFPALKSPGMDPLSKPTLEGYEVLAGFTHNVMTLWLHSYGRMLHSHTTYFSNGG</sequence>
<dbReference type="EMBL" id="CP009249">
    <property type="protein sequence ID" value="APT93493.1"/>
    <property type="molecule type" value="Genomic_DNA"/>
</dbReference>